<dbReference type="GO" id="GO:0005543">
    <property type="term" value="F:phospholipid binding"/>
    <property type="evidence" value="ECO:0007669"/>
    <property type="project" value="InterPro"/>
</dbReference>
<dbReference type="PROSITE" id="PS51258">
    <property type="entry name" value="MHD1"/>
    <property type="match status" value="1"/>
</dbReference>
<dbReference type="Gene3D" id="3.30.60.20">
    <property type="match status" value="1"/>
</dbReference>
<dbReference type="GO" id="GO:0005516">
    <property type="term" value="F:calmodulin binding"/>
    <property type="evidence" value="ECO:0000318"/>
    <property type="project" value="GO_Central"/>
</dbReference>
<evidence type="ECO:0000256" key="1">
    <source>
        <dbReference type="ARBA" id="ARBA00022723"/>
    </source>
</evidence>
<dbReference type="InterPro" id="IPR014770">
    <property type="entry name" value="Munc13_1"/>
</dbReference>
<dbReference type="PROSITE" id="PS00479">
    <property type="entry name" value="ZF_DAG_PE_1"/>
    <property type="match status" value="1"/>
</dbReference>
<evidence type="ECO:0000313" key="11">
    <source>
        <dbReference type="EMBL" id="EDV26353.1"/>
    </source>
</evidence>
<keyword evidence="4" id="KW-0862">Zinc</keyword>
<dbReference type="Gene3D" id="1.20.58.1100">
    <property type="match status" value="1"/>
</dbReference>
<dbReference type="GO" id="GO:0017075">
    <property type="term" value="F:syntaxin-1 binding"/>
    <property type="evidence" value="ECO:0000318"/>
    <property type="project" value="GO_Central"/>
</dbReference>
<dbReference type="SMART" id="SM00109">
    <property type="entry name" value="C1"/>
    <property type="match status" value="1"/>
</dbReference>
<dbReference type="SUPFAM" id="SSF49562">
    <property type="entry name" value="C2 domain (Calcium/lipid-binding domain, CaLB)"/>
    <property type="match status" value="2"/>
</dbReference>
<keyword evidence="3" id="KW-0863">Zinc-finger</keyword>
<dbReference type="OrthoDB" id="5831756at2759"/>
<dbReference type="FunFam" id="2.60.40.150:FF:000014">
    <property type="entry name" value="protein unc-13 homolog B"/>
    <property type="match status" value="1"/>
</dbReference>
<dbReference type="Pfam" id="PF06292">
    <property type="entry name" value="MUN"/>
    <property type="match status" value="1"/>
</dbReference>
<keyword evidence="12" id="KW-1185">Reference proteome</keyword>
<dbReference type="Pfam" id="PF00130">
    <property type="entry name" value="C1_1"/>
    <property type="match status" value="1"/>
</dbReference>
<feature type="region of interest" description="Disordered" evidence="6">
    <location>
        <begin position="78"/>
        <end position="102"/>
    </location>
</feature>
<dbReference type="PROSITE" id="PS50004">
    <property type="entry name" value="C2"/>
    <property type="match status" value="2"/>
</dbReference>
<dbReference type="Gene3D" id="1.10.357.50">
    <property type="match status" value="1"/>
</dbReference>
<dbReference type="PROSITE" id="PS50081">
    <property type="entry name" value="ZF_DAG_PE_2"/>
    <property type="match status" value="1"/>
</dbReference>
<dbReference type="KEGG" id="tad:TRIADDRAFT_22095"/>
<feature type="domain" description="MHD2" evidence="10">
    <location>
        <begin position="824"/>
        <end position="952"/>
    </location>
</feature>
<dbReference type="PhylomeDB" id="B3RRI8"/>
<feature type="domain" description="C2" evidence="7">
    <location>
        <begin position="969"/>
        <end position="1094"/>
    </location>
</feature>
<keyword evidence="1" id="KW-0479">Metal-binding</keyword>
<dbReference type="AlphaFoldDB" id="B3RRI8"/>
<dbReference type="GO" id="GO:0005509">
    <property type="term" value="F:calcium ion binding"/>
    <property type="evidence" value="ECO:0007669"/>
    <property type="project" value="InterPro"/>
</dbReference>
<dbReference type="GO" id="GO:0007268">
    <property type="term" value="P:chemical synaptic transmission"/>
    <property type="evidence" value="ECO:0007669"/>
    <property type="project" value="InterPro"/>
</dbReference>
<keyword evidence="5" id="KW-0106">Calcium</keyword>
<dbReference type="OMA" id="TTHVTQM"/>
<protein>
    <recommendedName>
        <fullName evidence="13">Unc-13-like protein B</fullName>
    </recommendedName>
</protein>
<dbReference type="FunFam" id="2.60.40.150:FF:000002">
    <property type="entry name" value="Protein unc-13 homolog B"/>
    <property type="match status" value="1"/>
</dbReference>
<dbReference type="CDD" id="cd04027">
    <property type="entry name" value="C2B_Munc13"/>
    <property type="match status" value="1"/>
</dbReference>
<dbReference type="FunCoup" id="B3RRI8">
    <property type="interactions" value="658"/>
</dbReference>
<feature type="domain" description="Phorbol-ester/DAG-type" evidence="8">
    <location>
        <begin position="21"/>
        <end position="71"/>
    </location>
</feature>
<feature type="domain" description="MHD1" evidence="9">
    <location>
        <begin position="578"/>
        <end position="714"/>
    </location>
</feature>
<dbReference type="GO" id="GO:0098793">
    <property type="term" value="C:presynapse"/>
    <property type="evidence" value="ECO:0007669"/>
    <property type="project" value="UniProtKB-ARBA"/>
</dbReference>
<evidence type="ECO:0000256" key="6">
    <source>
        <dbReference type="SAM" id="MobiDB-lite"/>
    </source>
</evidence>
<dbReference type="PRINTS" id="PR00360">
    <property type="entry name" value="C2DOMAIN"/>
</dbReference>
<dbReference type="Gene3D" id="2.60.40.150">
    <property type="entry name" value="C2 domain"/>
    <property type="match status" value="2"/>
</dbReference>
<dbReference type="PANTHER" id="PTHR10480:SF12">
    <property type="entry name" value="UNC-13, ISOFORM E"/>
    <property type="match status" value="1"/>
</dbReference>
<evidence type="ECO:0000256" key="3">
    <source>
        <dbReference type="ARBA" id="ARBA00022771"/>
    </source>
</evidence>
<dbReference type="InterPro" id="IPR037302">
    <property type="entry name" value="Unc-13_C2B"/>
</dbReference>
<dbReference type="STRING" id="10228.B3RRI8"/>
<evidence type="ECO:0000313" key="12">
    <source>
        <dbReference type="Proteomes" id="UP000009022"/>
    </source>
</evidence>
<dbReference type="InterPro" id="IPR027080">
    <property type="entry name" value="Unc-13"/>
</dbReference>
<dbReference type="SMART" id="SM01145">
    <property type="entry name" value="DUF1041"/>
    <property type="match status" value="1"/>
</dbReference>
<name>B3RRI8_TRIAD</name>
<dbReference type="SUPFAM" id="SSF57889">
    <property type="entry name" value="Cysteine-rich domain"/>
    <property type="match status" value="1"/>
</dbReference>
<keyword evidence="2" id="KW-0677">Repeat</keyword>
<evidence type="ECO:0000259" key="9">
    <source>
        <dbReference type="PROSITE" id="PS51258"/>
    </source>
</evidence>
<dbReference type="GO" id="GO:0008270">
    <property type="term" value="F:zinc ion binding"/>
    <property type="evidence" value="ECO:0007669"/>
    <property type="project" value="UniProtKB-KW"/>
</dbReference>
<feature type="compositionally biased region" description="Basic and acidic residues" evidence="6">
    <location>
        <begin position="83"/>
        <end position="101"/>
    </location>
</feature>
<evidence type="ECO:0000259" key="8">
    <source>
        <dbReference type="PROSITE" id="PS50081"/>
    </source>
</evidence>
<dbReference type="InterPro" id="IPR000008">
    <property type="entry name" value="C2_dom"/>
</dbReference>
<reference evidence="11 12" key="1">
    <citation type="journal article" date="2008" name="Nature">
        <title>The Trichoplax genome and the nature of placozoans.</title>
        <authorList>
            <person name="Srivastava M."/>
            <person name="Begovic E."/>
            <person name="Chapman J."/>
            <person name="Putnam N.H."/>
            <person name="Hellsten U."/>
            <person name="Kawashima T."/>
            <person name="Kuo A."/>
            <person name="Mitros T."/>
            <person name="Salamov A."/>
            <person name="Carpenter M.L."/>
            <person name="Signorovitch A.Y."/>
            <person name="Moreno M.A."/>
            <person name="Kamm K."/>
            <person name="Grimwood J."/>
            <person name="Schmutz J."/>
            <person name="Shapiro H."/>
            <person name="Grigoriev I.V."/>
            <person name="Buss L.W."/>
            <person name="Schierwater B."/>
            <person name="Dellaporta S.L."/>
            <person name="Rokhsar D.S."/>
        </authorList>
    </citation>
    <scope>NUCLEOTIDE SEQUENCE [LARGE SCALE GENOMIC DNA]</scope>
    <source>
        <strain evidence="11 12">Grell-BS-1999</strain>
    </source>
</reference>
<dbReference type="GO" id="GO:0005886">
    <property type="term" value="C:plasma membrane"/>
    <property type="evidence" value="ECO:0000318"/>
    <property type="project" value="GO_Central"/>
</dbReference>
<dbReference type="SMART" id="SM00239">
    <property type="entry name" value="C2"/>
    <property type="match status" value="2"/>
</dbReference>
<dbReference type="HOGENOM" id="CLU_001304_2_1_1"/>
<dbReference type="Pfam" id="PF00168">
    <property type="entry name" value="C2"/>
    <property type="match status" value="2"/>
</dbReference>
<sequence length="1141" mass="130566">KLRVYKKTLQALLYPISNSSPHNFEKWSASGPTYCCECTGLLWGIRKQGMKCKACGVKCHEKCMNLLNDDCLQRAASKSNKRGSRDRSQQVRQDMAKRMDDQESSNAELFQLVRDVFNIENRLHVGYLKHVRQSILDGTSKWSAKIKTKVVCAQGLIAKDRTGLSDPYVTVQVGKTKKRTETVQQNLNPEWNEEFVFDCNNASDRIKVRVWDEDDDFKSRIKSTFSREADDFLGQAIIDVRTLNGQMDVWYNLEKRTEKSLVSGSIRLIISIDKAHDNEESVAPYHQQYTCLHENLFYYLCEKNNGKVPIPTVSSTEDSWKVYFPKEGQEILREFAMSFGIEEIYQAMTHFSCLTTRLTSPGVPAVMSSLLANINAYYAHTTDSHNASDRFAAANFGKDKFVKILDQLHNVLRIDMCSYRTSFPSSSPEKLADLKATVDLLTSITFFRMKVLNITSPPRASQVVTECVKACLKSTYQYIYQNCTDLYDNATNDNEEPDTNNISSNSANTVNGNNVKHFDFWRKLIGVIVSVLEEDKNCYTSVLSQFPSELNVGHLSAEHIWAYLAQDMQGFLFEHAQGDVIENNNEFIKLQFKVKWLYDNYCKDIPTFKLIIPHYPSWFEAYVMQWLHENEEASTEFMYGAFNRDENNEDNEEFQPISERSPFSSSVVDIFCSLTQSYEIIKKMECPDPALLGKYMERFCRTITSVLLGYAACISRDFKKYCSSERTACTLMNNIHQATVQLEKLFLAMGGDSLGSEPKKILNELQGRLKETITQISSIFADSHEPTVHQALLKLSAILSTVKGAANVPANAATVGKQSQEDSYHVMGPLLEFLDSHLNSYHHKCDKNILKRILKELWRLVLSKMERVVVLPPLSDVKVSSIVLKYILEGSKNLSPKQCFILEIGLKNILQYFHAGGNGLKKGYLEKSVEWQSLRYALSLYTQTTDTLIKTFVESQTAQDRYGLDDCVGELNLQVELFTHPGTGEHKVTVKVVEATGLLWQSTNMFRPFVEINVIGPHLHDRKRRQSTRSKSNNWDPKFNEIFYFILSNEDDPYSFELHICVRDYCFTRQNQLVGMCVIQLREIADVGSRSCWWPLSRAVYMDETGRTVLRILSQRMHDEVAREFVTLKSECRPGNNLARN</sequence>
<evidence type="ECO:0000256" key="4">
    <source>
        <dbReference type="ARBA" id="ARBA00022833"/>
    </source>
</evidence>
<dbReference type="InterPro" id="IPR035892">
    <property type="entry name" value="C2_domain_sf"/>
</dbReference>
<dbReference type="InterPro" id="IPR002219">
    <property type="entry name" value="PKC_DAG/PE"/>
</dbReference>
<evidence type="ECO:0000259" key="10">
    <source>
        <dbReference type="PROSITE" id="PS51259"/>
    </source>
</evidence>
<evidence type="ECO:0000259" key="7">
    <source>
        <dbReference type="PROSITE" id="PS50004"/>
    </source>
</evidence>
<dbReference type="GO" id="GO:0019992">
    <property type="term" value="F:diacylglycerol binding"/>
    <property type="evidence" value="ECO:0007669"/>
    <property type="project" value="InterPro"/>
</dbReference>
<accession>B3RRI8</accession>
<dbReference type="InParanoid" id="B3RRI8"/>
<dbReference type="CTD" id="6751564"/>
<evidence type="ECO:0000256" key="5">
    <source>
        <dbReference type="ARBA" id="ARBA00022837"/>
    </source>
</evidence>
<dbReference type="PANTHER" id="PTHR10480">
    <property type="entry name" value="PROTEIN UNC-13 HOMOLOG"/>
    <property type="match status" value="1"/>
</dbReference>
<dbReference type="CDD" id="cd08395">
    <property type="entry name" value="C2C_Munc13"/>
    <property type="match status" value="1"/>
</dbReference>
<dbReference type="InterPro" id="IPR014772">
    <property type="entry name" value="Munc13_dom-2"/>
</dbReference>
<dbReference type="FunFam" id="1.10.357.50:FF:000015">
    <property type="entry name" value="Predicted protein"/>
    <property type="match status" value="1"/>
</dbReference>
<dbReference type="Proteomes" id="UP000009022">
    <property type="component" value="Unassembled WGS sequence"/>
</dbReference>
<evidence type="ECO:0000256" key="2">
    <source>
        <dbReference type="ARBA" id="ARBA00022737"/>
    </source>
</evidence>
<dbReference type="GeneID" id="6751564"/>
<gene>
    <name evidence="11" type="ORF">TRIADDRAFT_22095</name>
</gene>
<dbReference type="EMBL" id="DS985243">
    <property type="protein sequence ID" value="EDV26353.1"/>
    <property type="molecule type" value="Genomic_DNA"/>
</dbReference>
<feature type="domain" description="C2" evidence="7">
    <location>
        <begin position="127"/>
        <end position="255"/>
    </location>
</feature>
<dbReference type="InterPro" id="IPR046349">
    <property type="entry name" value="C1-like_sf"/>
</dbReference>
<proteinExistence type="predicted"/>
<dbReference type="InterPro" id="IPR010439">
    <property type="entry name" value="MUN_dom"/>
</dbReference>
<dbReference type="eggNOG" id="KOG1011">
    <property type="taxonomic scope" value="Eukaryota"/>
</dbReference>
<organism evidence="11 12">
    <name type="scientific">Trichoplax adhaerens</name>
    <name type="common">Trichoplax reptans</name>
    <dbReference type="NCBI Taxonomy" id="10228"/>
    <lineage>
        <taxon>Eukaryota</taxon>
        <taxon>Metazoa</taxon>
        <taxon>Placozoa</taxon>
        <taxon>Uniplacotomia</taxon>
        <taxon>Trichoplacea</taxon>
        <taxon>Trichoplacidae</taxon>
        <taxon>Trichoplax</taxon>
    </lineage>
</organism>
<dbReference type="RefSeq" id="XP_002110349.1">
    <property type="nucleotide sequence ID" value="XM_002110313.1"/>
</dbReference>
<evidence type="ECO:0008006" key="13">
    <source>
        <dbReference type="Google" id="ProtNLM"/>
    </source>
</evidence>
<dbReference type="PROSITE" id="PS51259">
    <property type="entry name" value="MHD2"/>
    <property type="match status" value="1"/>
</dbReference>
<feature type="non-terminal residue" evidence="11">
    <location>
        <position position="1"/>
    </location>
</feature>